<dbReference type="Pfam" id="PF01408">
    <property type="entry name" value="GFO_IDH_MocA"/>
    <property type="match status" value="1"/>
</dbReference>
<evidence type="ECO:0000259" key="1">
    <source>
        <dbReference type="Pfam" id="PF01370"/>
    </source>
</evidence>
<dbReference type="Proteomes" id="UP000246058">
    <property type="component" value="Chromosome"/>
</dbReference>
<dbReference type="GO" id="GO:0004029">
    <property type="term" value="F:aldehyde dehydrogenase (NAD+) activity"/>
    <property type="evidence" value="ECO:0007669"/>
    <property type="project" value="TreeGrafter"/>
</dbReference>
<dbReference type="Gene3D" id="3.40.50.720">
    <property type="entry name" value="NAD(P)-binding Rossmann-like Domain"/>
    <property type="match status" value="2"/>
</dbReference>
<dbReference type="SUPFAM" id="SSF51735">
    <property type="entry name" value="NAD(P)-binding Rossmann-fold domains"/>
    <property type="match status" value="2"/>
</dbReference>
<dbReference type="Gene3D" id="3.30.360.10">
    <property type="entry name" value="Dihydrodipicolinate Reductase, domain 2"/>
    <property type="match status" value="1"/>
</dbReference>
<dbReference type="Pfam" id="PF22725">
    <property type="entry name" value="GFO_IDH_MocA_C3"/>
    <property type="match status" value="1"/>
</dbReference>
<reference evidence="4 5" key="1">
    <citation type="submission" date="2018-05" db="EMBL/GenBank/DDBJ databases">
        <title>Complete Genome Sequence of Methylobacterium sp. 17Sr1-43.</title>
        <authorList>
            <person name="Srinivasan S."/>
        </authorList>
    </citation>
    <scope>NUCLEOTIDE SEQUENCE [LARGE SCALE GENOMIC DNA]</scope>
    <source>
        <strain evidence="4 5">17Sr1-43</strain>
    </source>
</reference>
<dbReference type="SUPFAM" id="SSF55347">
    <property type="entry name" value="Glyceraldehyde-3-phosphate dehydrogenase-like, C-terminal domain"/>
    <property type="match status" value="1"/>
</dbReference>
<dbReference type="InterPro" id="IPR036291">
    <property type="entry name" value="NAD(P)-bd_dom_sf"/>
</dbReference>
<organism evidence="4 5">
    <name type="scientific">Methylobacterium radiodurans</name>
    <dbReference type="NCBI Taxonomy" id="2202828"/>
    <lineage>
        <taxon>Bacteria</taxon>
        <taxon>Pseudomonadati</taxon>
        <taxon>Pseudomonadota</taxon>
        <taxon>Alphaproteobacteria</taxon>
        <taxon>Hyphomicrobiales</taxon>
        <taxon>Methylobacteriaceae</taxon>
        <taxon>Methylobacterium</taxon>
    </lineage>
</organism>
<gene>
    <name evidence="4" type="ORF">DK427_22780</name>
</gene>
<dbReference type="RefSeq" id="WP_109953372.1">
    <property type="nucleotide sequence ID" value="NZ_CP029551.1"/>
</dbReference>
<dbReference type="InterPro" id="IPR055170">
    <property type="entry name" value="GFO_IDH_MocA-like_dom"/>
</dbReference>
<protein>
    <submittedName>
        <fullName evidence="4">Oxidoreductase</fullName>
    </submittedName>
</protein>
<evidence type="ECO:0000259" key="2">
    <source>
        <dbReference type="Pfam" id="PF01408"/>
    </source>
</evidence>
<dbReference type="GO" id="GO:0005737">
    <property type="term" value="C:cytoplasm"/>
    <property type="evidence" value="ECO:0007669"/>
    <property type="project" value="TreeGrafter"/>
</dbReference>
<dbReference type="InterPro" id="IPR001509">
    <property type="entry name" value="Epimerase_deHydtase"/>
</dbReference>
<dbReference type="GO" id="GO:0000166">
    <property type="term" value="F:nucleotide binding"/>
    <property type="evidence" value="ECO:0007669"/>
    <property type="project" value="InterPro"/>
</dbReference>
<feature type="domain" description="GFO/IDH/MocA-like oxidoreductase" evidence="3">
    <location>
        <begin position="147"/>
        <end position="259"/>
    </location>
</feature>
<dbReference type="KEGG" id="meti:DK427_22780"/>
<sequence length="750" mass="79975">MSTPFSTPVANPGARLAIIGCGAVVDHHLLPALKRQGWAPSVLIDRSPERLALLAGRAGRRRADIVTAADWRDVADRFDAALVATPHTTHGPIGLALLEAGKHVFMEKPLATTGAEGEAMIAAAGRLGLVLAVGLLRRNLAIADWTRALIASGTIGTIRRVDAREGFVFNWATSSDALLRRDLSGGGVLMDTGAHTLDILGHWLGTMEPVRYRDDGASGVEADCVAEFALDGGGEVRVELSRTRNLANTARIEGTHGHVEVALYRNEVVAGSPNALAFTHAGVSGTTMKPQLFPALFDAEMRDFRDAVAQGRPPAVGGAEGLASVRRIERCYALREPLEQPWDAAHAALADGLPPGARAVVTGASGFIGGRLVEWLLRAGVDVTCIIREIGSATRLARLPVRLVKADLTDPAAIGAALAGADTVFHCAYDPRSRRQNLEGARVLIEAAAEAKVRRLVHVSTFSVYEPFPPTPLTEETRDGDRAWIYVKDKLDIEGQMLAAARDGRVPATVVQPTIVYGPFCKPWTNAPAEELIHGEVVLPDGGAGRCSAVFVDDLVDGMLLAATRDAAVGERFILSGPDTVSWGTFFGEFARALGVPGPTSWPLAEVSKQNQGFVRDVKLVLRNPKRIVQIIVRWPPARSALQAGLDALPKPLRALVDRYYFGGGGPVFGALIVPDPQKAALYTTRATAEIGKARRMLGYAPRFAFADGMRETKPYLVWAYADLVRAARRARGTSAPPAAPVGTPVADAR</sequence>
<keyword evidence="5" id="KW-1185">Reference proteome</keyword>
<proteinExistence type="predicted"/>
<accession>A0A2U8VWS3</accession>
<dbReference type="AlphaFoldDB" id="A0A2U8VWS3"/>
<dbReference type="Pfam" id="PF01370">
    <property type="entry name" value="Epimerase"/>
    <property type="match status" value="1"/>
</dbReference>
<evidence type="ECO:0000313" key="5">
    <source>
        <dbReference type="Proteomes" id="UP000246058"/>
    </source>
</evidence>
<dbReference type="InterPro" id="IPR051783">
    <property type="entry name" value="NAD(P)-dependent_oxidoreduct"/>
</dbReference>
<dbReference type="EMBL" id="CP029551">
    <property type="protein sequence ID" value="AWN38215.1"/>
    <property type="molecule type" value="Genomic_DNA"/>
</dbReference>
<evidence type="ECO:0000313" key="4">
    <source>
        <dbReference type="EMBL" id="AWN38215.1"/>
    </source>
</evidence>
<feature type="domain" description="Gfo/Idh/MocA-like oxidoreductase N-terminal" evidence="2">
    <location>
        <begin position="15"/>
        <end position="134"/>
    </location>
</feature>
<name>A0A2U8VWS3_9HYPH</name>
<feature type="domain" description="NAD-dependent epimerase/dehydratase" evidence="1">
    <location>
        <begin position="360"/>
        <end position="568"/>
    </location>
</feature>
<dbReference type="OrthoDB" id="9800846at2"/>
<dbReference type="PANTHER" id="PTHR48079">
    <property type="entry name" value="PROTEIN YEEZ"/>
    <property type="match status" value="1"/>
</dbReference>
<dbReference type="PANTHER" id="PTHR48079:SF6">
    <property type="entry name" value="NAD(P)-BINDING DOMAIN-CONTAINING PROTEIN-RELATED"/>
    <property type="match status" value="1"/>
</dbReference>
<dbReference type="InterPro" id="IPR000683">
    <property type="entry name" value="Gfo/Idh/MocA-like_OxRdtase_N"/>
</dbReference>
<evidence type="ECO:0000259" key="3">
    <source>
        <dbReference type="Pfam" id="PF22725"/>
    </source>
</evidence>